<reference evidence="15 16" key="1">
    <citation type="journal article" date="2017" name="Environ. Microbiol.">
        <title>Decay of the glycolytic pathway and adaptation to intranuclear parasitism within Enterocytozoonidae microsporidia.</title>
        <authorList>
            <person name="Wiredu Boakye D."/>
            <person name="Jaroenlak P."/>
            <person name="Prachumwat A."/>
            <person name="Williams T.A."/>
            <person name="Bateman K.S."/>
            <person name="Itsathitphaisarn O."/>
            <person name="Sritunyalucksana K."/>
            <person name="Paszkiewicz K.H."/>
            <person name="Moore K.A."/>
            <person name="Stentiford G.D."/>
            <person name="Williams B.A."/>
        </authorList>
    </citation>
    <scope>NUCLEOTIDE SEQUENCE [LARGE SCALE GENOMIC DNA]</scope>
    <source>
        <strain evidence="15 16">TH1</strain>
    </source>
</reference>
<proteinExistence type="predicted"/>
<feature type="transmembrane region" description="Helical" evidence="13">
    <location>
        <begin position="220"/>
        <end position="237"/>
    </location>
</feature>
<gene>
    <name evidence="15" type="ORF">EHP00_2158</name>
</gene>
<dbReference type="STRING" id="646526.A0A1W0E537"/>
<organism evidence="15 16">
    <name type="scientific">Ecytonucleospora hepatopenaei</name>
    <dbReference type="NCBI Taxonomy" id="646526"/>
    <lineage>
        <taxon>Eukaryota</taxon>
        <taxon>Fungi</taxon>
        <taxon>Fungi incertae sedis</taxon>
        <taxon>Microsporidia</taxon>
        <taxon>Enterocytozoonidae</taxon>
        <taxon>Ecytonucleospora</taxon>
    </lineage>
</organism>
<feature type="coiled-coil region" evidence="12">
    <location>
        <begin position="758"/>
        <end position="827"/>
    </location>
</feature>
<accession>A0A1W0E537</accession>
<dbReference type="GO" id="GO:0046872">
    <property type="term" value="F:metal ion binding"/>
    <property type="evidence" value="ECO:0007669"/>
    <property type="project" value="UniProtKB-KW"/>
</dbReference>
<keyword evidence="2" id="KW-0597">Phosphoprotein</keyword>
<dbReference type="Gene3D" id="3.40.50.1000">
    <property type="entry name" value="HAD superfamily/HAD-like"/>
    <property type="match status" value="1"/>
</dbReference>
<keyword evidence="3 13" id="KW-0812">Transmembrane</keyword>
<dbReference type="InterPro" id="IPR006544">
    <property type="entry name" value="P-type_TPase_V"/>
</dbReference>
<dbReference type="GO" id="GO:0019829">
    <property type="term" value="F:ATPase-coupled monoatomic cation transmembrane transporter activity"/>
    <property type="evidence" value="ECO:0007669"/>
    <property type="project" value="TreeGrafter"/>
</dbReference>
<dbReference type="SUPFAM" id="SSF81653">
    <property type="entry name" value="Calcium ATPase, transduction domain A"/>
    <property type="match status" value="1"/>
</dbReference>
<dbReference type="InterPro" id="IPR023299">
    <property type="entry name" value="ATPase_P-typ_cyto_dom_N"/>
</dbReference>
<evidence type="ECO:0000256" key="1">
    <source>
        <dbReference type="ARBA" id="ARBA00004141"/>
    </source>
</evidence>
<evidence type="ECO:0000313" key="15">
    <source>
        <dbReference type="EMBL" id="OQS54346.1"/>
    </source>
</evidence>
<keyword evidence="7" id="KW-0460">Magnesium</keyword>
<dbReference type="InterPro" id="IPR018303">
    <property type="entry name" value="ATPase_P-typ_P_site"/>
</dbReference>
<dbReference type="Pfam" id="PF00122">
    <property type="entry name" value="E1-E2_ATPase"/>
    <property type="match status" value="1"/>
</dbReference>
<keyword evidence="6" id="KW-0067">ATP-binding</keyword>
<feature type="domain" description="P-type ATPase A" evidence="14">
    <location>
        <begin position="284"/>
        <end position="349"/>
    </location>
</feature>
<dbReference type="Proteomes" id="UP000192758">
    <property type="component" value="Unassembled WGS sequence"/>
</dbReference>
<evidence type="ECO:0000256" key="5">
    <source>
        <dbReference type="ARBA" id="ARBA00022741"/>
    </source>
</evidence>
<dbReference type="PANTHER" id="PTHR45630">
    <property type="entry name" value="CATION-TRANSPORTING ATPASE-RELATED"/>
    <property type="match status" value="1"/>
</dbReference>
<evidence type="ECO:0000256" key="6">
    <source>
        <dbReference type="ARBA" id="ARBA00022840"/>
    </source>
</evidence>
<keyword evidence="16" id="KW-1185">Reference proteome</keyword>
<dbReference type="Gene3D" id="3.40.1110.10">
    <property type="entry name" value="Calcium-transporting ATPase, cytoplasmic domain N"/>
    <property type="match status" value="1"/>
</dbReference>
<evidence type="ECO:0000256" key="8">
    <source>
        <dbReference type="ARBA" id="ARBA00022967"/>
    </source>
</evidence>
<keyword evidence="12" id="KW-0175">Coiled coil</keyword>
<comment type="subcellular location">
    <subcellularLocation>
        <location evidence="1">Membrane</location>
        <topology evidence="1">Multi-pass membrane protein</topology>
    </subcellularLocation>
</comment>
<name>A0A1W0E537_9MICR</name>
<dbReference type="AlphaFoldDB" id="A0A1W0E537"/>
<evidence type="ECO:0000256" key="11">
    <source>
        <dbReference type="ARBA" id="ARBA00049360"/>
    </source>
</evidence>
<keyword evidence="4" id="KW-0479">Metal-binding</keyword>
<evidence type="ECO:0000256" key="10">
    <source>
        <dbReference type="ARBA" id="ARBA00023136"/>
    </source>
</evidence>
<evidence type="ECO:0000256" key="12">
    <source>
        <dbReference type="SAM" id="Coils"/>
    </source>
</evidence>
<comment type="caution">
    <text evidence="15">The sequence shown here is derived from an EMBL/GenBank/DDBJ whole genome shotgun (WGS) entry which is preliminary data.</text>
</comment>
<dbReference type="OrthoDB" id="48943at2759"/>
<evidence type="ECO:0000256" key="2">
    <source>
        <dbReference type="ARBA" id="ARBA00022553"/>
    </source>
</evidence>
<keyword evidence="8" id="KW-1278">Translocase</keyword>
<evidence type="ECO:0000256" key="13">
    <source>
        <dbReference type="SAM" id="Phobius"/>
    </source>
</evidence>
<protein>
    <submittedName>
        <fullName evidence="15">Calcium-transporting ATPase</fullName>
    </submittedName>
</protein>
<dbReference type="PROSITE" id="PS00154">
    <property type="entry name" value="ATPASE_E1_E2"/>
    <property type="match status" value="1"/>
</dbReference>
<dbReference type="Gene3D" id="2.70.150.10">
    <property type="entry name" value="Calcium-transporting ATPase, cytoplasmic transduction domain A"/>
    <property type="match status" value="1"/>
</dbReference>
<dbReference type="SUPFAM" id="SSF56784">
    <property type="entry name" value="HAD-like"/>
    <property type="match status" value="1"/>
</dbReference>
<dbReference type="GO" id="GO:0005524">
    <property type="term" value="F:ATP binding"/>
    <property type="evidence" value="ECO:0007669"/>
    <property type="project" value="UniProtKB-KW"/>
</dbReference>
<dbReference type="Pfam" id="PF13246">
    <property type="entry name" value="Cation_ATPase"/>
    <property type="match status" value="1"/>
</dbReference>
<evidence type="ECO:0000259" key="14">
    <source>
        <dbReference type="Pfam" id="PF00122"/>
    </source>
</evidence>
<evidence type="ECO:0000256" key="3">
    <source>
        <dbReference type="ARBA" id="ARBA00022692"/>
    </source>
</evidence>
<evidence type="ECO:0000256" key="4">
    <source>
        <dbReference type="ARBA" id="ARBA00022723"/>
    </source>
</evidence>
<evidence type="ECO:0000256" key="9">
    <source>
        <dbReference type="ARBA" id="ARBA00022989"/>
    </source>
</evidence>
<feature type="transmembrane region" description="Helical" evidence="13">
    <location>
        <begin position="445"/>
        <end position="466"/>
    </location>
</feature>
<feature type="coiled-coil region" evidence="12">
    <location>
        <begin position="376"/>
        <end position="403"/>
    </location>
</feature>
<dbReference type="GO" id="GO:0016020">
    <property type="term" value="C:membrane"/>
    <property type="evidence" value="ECO:0007669"/>
    <property type="project" value="UniProtKB-SubCell"/>
</dbReference>
<dbReference type="InterPro" id="IPR036412">
    <property type="entry name" value="HAD-like_sf"/>
</dbReference>
<dbReference type="PANTHER" id="PTHR45630:SF8">
    <property type="entry name" value="CATION-TRANSPORTING ATPASE"/>
    <property type="match status" value="1"/>
</dbReference>
<comment type="catalytic activity">
    <reaction evidence="11">
        <text>ATP + H2O = ADP + phosphate + H(+)</text>
        <dbReference type="Rhea" id="RHEA:13065"/>
        <dbReference type="ChEBI" id="CHEBI:15377"/>
        <dbReference type="ChEBI" id="CHEBI:15378"/>
        <dbReference type="ChEBI" id="CHEBI:30616"/>
        <dbReference type="ChEBI" id="CHEBI:43474"/>
        <dbReference type="ChEBI" id="CHEBI:456216"/>
    </reaction>
</comment>
<dbReference type="InterPro" id="IPR059000">
    <property type="entry name" value="ATPase_P-type_domA"/>
</dbReference>
<dbReference type="SUPFAM" id="SSF81660">
    <property type="entry name" value="Metal cation-transporting ATPase, ATP-binding domain N"/>
    <property type="match status" value="1"/>
</dbReference>
<keyword evidence="5" id="KW-0547">Nucleotide-binding</keyword>
<dbReference type="InterPro" id="IPR023214">
    <property type="entry name" value="HAD_sf"/>
</dbReference>
<keyword evidence="9 13" id="KW-1133">Transmembrane helix</keyword>
<dbReference type="VEuPathDB" id="MicrosporidiaDB:EHP00_2158"/>
<dbReference type="InterPro" id="IPR008250">
    <property type="entry name" value="ATPase_P-typ_transduc_dom_A_sf"/>
</dbReference>
<feature type="transmembrane region" description="Helical" evidence="13">
    <location>
        <begin position="34"/>
        <end position="55"/>
    </location>
</feature>
<evidence type="ECO:0000313" key="16">
    <source>
        <dbReference type="Proteomes" id="UP000192758"/>
    </source>
</evidence>
<keyword evidence="10 13" id="KW-0472">Membrane</keyword>
<dbReference type="GO" id="GO:0140358">
    <property type="term" value="F:P-type transmembrane transporter activity"/>
    <property type="evidence" value="ECO:0007669"/>
    <property type="project" value="InterPro"/>
</dbReference>
<feature type="transmembrane region" description="Helical" evidence="13">
    <location>
        <begin position="478"/>
        <end position="500"/>
    </location>
</feature>
<dbReference type="EMBL" id="MNPJ01000020">
    <property type="protein sequence ID" value="OQS54346.1"/>
    <property type="molecule type" value="Genomic_DNA"/>
</dbReference>
<feature type="transmembrane region" description="Helical" evidence="13">
    <location>
        <begin position="197"/>
        <end position="214"/>
    </location>
</feature>
<sequence>MGSILLNNFKRNYKKEHIEEETAIVLVPVKRINIFLEILLNIITFCTFYVFCKLFSKIDLFTRYYNSNHLNATDIIIIDQYNTKKLYPVEKIIISPTDLLVLKDGVLKIFLDNNIVRVLSTPYGRFLLNMEKMMFVIPNFQHLNLFDKIKNQTRKNTCKKTINLNNELTLFEKTILFGSNSVDQKILNLKDILCKNFFELTFFWEILTATIWLLIKYYKYFVIVFCIYLYLFVKNVVEDINENQRLRDLKVEEEKCKIIKIKNCENIFFNDSKQSIFKNTNVMFEEVNFKYVYPGDLILVTPTDIFRCDAEIVEGDVVVDESFLTGECVPVCKGVGDEIYAGTEVLKSNNGFSSKDQEVSIKNSITSSATGSNKRLSKLVKVKNLLRKENKELNLNKKTLEYSVKIYDYAVARIVNTGRRTKKGQLIKNMVIRNKVEDKFNNDTFYIALYLMTITFCISLCVIGYLNSYMSFFESFMYGFDIFATVFSPTLIVCAEFGILKAVSSLKTYGILTNDKERVLIAGHTDTVVFDKTGTLTEIGLEVKCLDYITGSIYDSVTLLRKVSKEAESKTEMNFIILRIGMACCHHVIQLNGEYSGDVLDMKMFIFSNSKIKTEDNKKYIVFNEQENENEMLGENSEPVGFCQIKEYKGKKDLLSDDEYTLYFNESILNAHQSNQFCQRGETIKPKMEIIKIFDFNSKEKRMSVISKITNPACSGSKARYFVFCKGAPEILQESLNNVPEEYEETYKKHNITGYRTIALAYKEIEVIENKKDVLEMEEDKIREYLEGLKREEIEAGLNFISFLVFANNLKRETKDVISALKEANLEVKMCTGR</sequence>
<dbReference type="PRINTS" id="PR00119">
    <property type="entry name" value="CATATPASE"/>
</dbReference>
<dbReference type="SUPFAM" id="SSF81665">
    <property type="entry name" value="Calcium ATPase, transmembrane domain M"/>
    <property type="match status" value="1"/>
</dbReference>
<evidence type="ECO:0000256" key="7">
    <source>
        <dbReference type="ARBA" id="ARBA00022842"/>
    </source>
</evidence>
<dbReference type="InterPro" id="IPR023298">
    <property type="entry name" value="ATPase_P-typ_TM_dom_sf"/>
</dbReference>